<dbReference type="InterPro" id="IPR011990">
    <property type="entry name" value="TPR-like_helical_dom_sf"/>
</dbReference>
<dbReference type="InterPro" id="IPR019734">
    <property type="entry name" value="TPR_rpt"/>
</dbReference>
<feature type="repeat" description="TPR" evidence="1">
    <location>
        <begin position="167"/>
        <end position="200"/>
    </location>
</feature>
<accession>T2GDM0</accession>
<feature type="region of interest" description="Disordered" evidence="2">
    <location>
        <begin position="116"/>
        <end position="136"/>
    </location>
</feature>
<feature type="repeat" description="TPR" evidence="1">
    <location>
        <begin position="205"/>
        <end position="238"/>
    </location>
</feature>
<feature type="repeat" description="TPR" evidence="1">
    <location>
        <begin position="239"/>
        <end position="272"/>
    </location>
</feature>
<sequence>MADSSVKKGIYSSTHSTPLIAGMTRRAAKVKRFWAVQTEDDGSFSIQPLNQNLIPTGQKRPITTTELSARFTFEPDYFVEQGTKALWRPGPEGQPSAPAADPADTSLLPLQLKDIPDLSPPGQAGKVSLDRTPLGDGEDEMAALLQRRKDVQDKKRQAAEDQAEQRARAEFVLGVAHLKRGDRIKALQLFEKVATMDGEFAPRHKHMFNEFGIGLRKNNLPDMALKMYRRTLELSPNDDHIYHNMARIHYERGEVAKATELLQKSLELNPGLEMSRKFLDFIEKNRKKFPRFSL</sequence>
<keyword evidence="4" id="KW-1185">Reference proteome</keyword>
<evidence type="ECO:0000313" key="4">
    <source>
        <dbReference type="Proteomes" id="UP000016587"/>
    </source>
</evidence>
<evidence type="ECO:0000313" key="3">
    <source>
        <dbReference type="EMBL" id="AGW14002.1"/>
    </source>
</evidence>
<reference evidence="4" key="2">
    <citation type="submission" date="2013-07" db="EMBL/GenBank/DDBJ databases">
        <authorList>
            <person name="Morais-Silva F.O."/>
            <person name="Rezende A.M."/>
            <person name="Pimentel C."/>
            <person name="Resende D.M."/>
            <person name="Santos C.I."/>
            <person name="Clemente C."/>
            <person name="de Oliveira L.M."/>
            <person name="da Silva S.M."/>
            <person name="Costa D.A."/>
            <person name="Varela-Raposo A."/>
            <person name="Horacio E.C.A."/>
            <person name="Matos M."/>
            <person name="Flores O."/>
            <person name="Ruiz J.C."/>
            <person name="Rodrigues-Pousada C."/>
        </authorList>
    </citation>
    <scope>NUCLEOTIDE SEQUENCE [LARGE SCALE GENOMIC DNA]</scope>
    <source>
        <strain evidence="4">ATCC 19364 / DSM 1382 / NCIMB 9332 / VKM B-1759</strain>
    </source>
</reference>
<gene>
    <name evidence="3" type="ORF">DGI_2247</name>
</gene>
<dbReference type="OrthoDB" id="5469953at2"/>
<dbReference type="HOGENOM" id="CLU_069326_1_0_7"/>
<keyword evidence="1" id="KW-0802">TPR repeat</keyword>
<dbReference type="Pfam" id="PF14559">
    <property type="entry name" value="TPR_19"/>
    <property type="match status" value="1"/>
</dbReference>
<name>T2GDM0_MEGG1</name>
<dbReference type="PROSITE" id="PS50005">
    <property type="entry name" value="TPR"/>
    <property type="match status" value="3"/>
</dbReference>
<dbReference type="SUPFAM" id="SSF48452">
    <property type="entry name" value="TPR-like"/>
    <property type="match status" value="1"/>
</dbReference>
<dbReference type="eggNOG" id="COG0457">
    <property type="taxonomic scope" value="Bacteria"/>
</dbReference>
<dbReference type="STRING" id="1121448.DGI_2247"/>
<evidence type="ECO:0000256" key="1">
    <source>
        <dbReference type="PROSITE-ProRule" id="PRU00339"/>
    </source>
</evidence>
<evidence type="ECO:0000256" key="2">
    <source>
        <dbReference type="SAM" id="MobiDB-lite"/>
    </source>
</evidence>
<dbReference type="Proteomes" id="UP000016587">
    <property type="component" value="Chromosome"/>
</dbReference>
<dbReference type="RefSeq" id="WP_021760950.1">
    <property type="nucleotide sequence ID" value="NC_022444.1"/>
</dbReference>
<reference evidence="3 4" key="1">
    <citation type="journal article" date="2013" name="J. Bacteriol.">
        <title>Roles of HynAB and Ech, the only two hydrogenases found in the model sulfate reducer Desulfovibrio gigas.</title>
        <authorList>
            <person name="Morais-Silva F.O."/>
            <person name="Santos C.I."/>
            <person name="Rodrigues R."/>
            <person name="Pereira I.A."/>
            <person name="Rodrigues-Pousada C."/>
        </authorList>
    </citation>
    <scope>NUCLEOTIDE SEQUENCE [LARGE SCALE GENOMIC DNA]</scope>
    <source>
        <strain evidence="4">ATCC 19364 / DSM 1382 / NCIMB 9332 / VKM B-1759</strain>
    </source>
</reference>
<dbReference type="SMART" id="SM00028">
    <property type="entry name" value="TPR"/>
    <property type="match status" value="3"/>
</dbReference>
<proteinExistence type="predicted"/>
<dbReference type="Gene3D" id="1.25.40.10">
    <property type="entry name" value="Tetratricopeptide repeat domain"/>
    <property type="match status" value="1"/>
</dbReference>
<dbReference type="PATRIC" id="fig|1121448.10.peg.2200"/>
<protein>
    <submittedName>
        <fullName evidence="3">Uncharacterized protein</fullName>
    </submittedName>
</protein>
<dbReference type="KEGG" id="dgg:DGI_2247"/>
<organism evidence="3 4">
    <name type="scientific">Megalodesulfovibrio gigas (strain ATCC 19364 / DSM 1382 / NCIMB 9332 / VKM B-1759)</name>
    <name type="common">Desulfovibrio gigas</name>
    <dbReference type="NCBI Taxonomy" id="1121448"/>
    <lineage>
        <taxon>Bacteria</taxon>
        <taxon>Pseudomonadati</taxon>
        <taxon>Thermodesulfobacteriota</taxon>
        <taxon>Desulfovibrionia</taxon>
        <taxon>Desulfovibrionales</taxon>
        <taxon>Desulfovibrionaceae</taxon>
        <taxon>Megalodesulfovibrio</taxon>
    </lineage>
</organism>
<dbReference type="AlphaFoldDB" id="T2GDM0"/>
<dbReference type="EMBL" id="CP006585">
    <property type="protein sequence ID" value="AGW14002.1"/>
    <property type="molecule type" value="Genomic_DNA"/>
</dbReference>